<protein>
    <submittedName>
        <fullName evidence="2">Uncharacterized protein</fullName>
    </submittedName>
</protein>
<feature type="compositionally biased region" description="Basic and acidic residues" evidence="1">
    <location>
        <begin position="10"/>
        <end position="22"/>
    </location>
</feature>
<feature type="region of interest" description="Disordered" evidence="1">
    <location>
        <begin position="57"/>
        <end position="134"/>
    </location>
</feature>
<feature type="compositionally biased region" description="Polar residues" evidence="1">
    <location>
        <begin position="63"/>
        <end position="75"/>
    </location>
</feature>
<name>A0ABU5QQ80_9BACT</name>
<organism evidence="2 3">
    <name type="scientific">Arcicella aquatica</name>
    <dbReference type="NCBI Taxonomy" id="217141"/>
    <lineage>
        <taxon>Bacteria</taxon>
        <taxon>Pseudomonadati</taxon>
        <taxon>Bacteroidota</taxon>
        <taxon>Cytophagia</taxon>
        <taxon>Cytophagales</taxon>
        <taxon>Flectobacillaceae</taxon>
        <taxon>Arcicella</taxon>
    </lineage>
</organism>
<feature type="compositionally biased region" description="Polar residues" evidence="1">
    <location>
        <begin position="86"/>
        <end position="95"/>
    </location>
</feature>
<keyword evidence="3" id="KW-1185">Reference proteome</keyword>
<proteinExistence type="predicted"/>
<feature type="compositionally biased region" description="Basic and acidic residues" evidence="1">
    <location>
        <begin position="106"/>
        <end position="134"/>
    </location>
</feature>
<dbReference type="RefSeq" id="WP_323250749.1">
    <property type="nucleotide sequence ID" value="NZ_JAYFUL010000027.1"/>
</dbReference>
<dbReference type="Proteomes" id="UP001304671">
    <property type="component" value="Unassembled WGS sequence"/>
</dbReference>
<evidence type="ECO:0000313" key="2">
    <source>
        <dbReference type="EMBL" id="MEA5259242.1"/>
    </source>
</evidence>
<comment type="caution">
    <text evidence="2">The sequence shown here is derived from an EMBL/GenBank/DDBJ whole genome shotgun (WGS) entry which is preliminary data.</text>
</comment>
<reference evidence="2 3" key="1">
    <citation type="submission" date="2023-12" db="EMBL/GenBank/DDBJ databases">
        <title>Novel species of the genus Arcicella isolated from rivers.</title>
        <authorList>
            <person name="Lu H."/>
        </authorList>
    </citation>
    <scope>NUCLEOTIDE SEQUENCE [LARGE SCALE GENOMIC DNA]</scope>
    <source>
        <strain evidence="2 3">LMG 21963</strain>
    </source>
</reference>
<feature type="region of interest" description="Disordered" evidence="1">
    <location>
        <begin position="1"/>
        <end position="40"/>
    </location>
</feature>
<dbReference type="EMBL" id="JAYFUL010000027">
    <property type="protein sequence ID" value="MEA5259242.1"/>
    <property type="molecule type" value="Genomic_DNA"/>
</dbReference>
<gene>
    <name evidence="2" type="ORF">VB264_15705</name>
</gene>
<evidence type="ECO:0000256" key="1">
    <source>
        <dbReference type="SAM" id="MobiDB-lite"/>
    </source>
</evidence>
<sequence length="134" mass="15028">MENQQKHSTKKNEALSKVEKNGGETPNKVIVEEEEKTWDGPLGEAVRHANSAQIYAVPEAIPRTTTIETGNQKPLSNPDEARPKTQKPTVIQQPVANDDEQPSSEELQKQSIEHSEKNNVSDKRGYNELKTKKE</sequence>
<evidence type="ECO:0000313" key="3">
    <source>
        <dbReference type="Proteomes" id="UP001304671"/>
    </source>
</evidence>
<accession>A0ABU5QQ80</accession>